<reference evidence="4 5" key="1">
    <citation type="submission" date="2018-03" db="EMBL/GenBank/DDBJ databases">
        <title>Genome sequence of Clostridium liquoris DSM 100320.</title>
        <authorList>
            <person name="Poehlein A."/>
            <person name="Daniel R."/>
        </authorList>
    </citation>
    <scope>NUCLEOTIDE SEQUENCE [LARGE SCALE GENOMIC DNA]</scope>
    <source>
        <strain evidence="4 5">DSM 100320</strain>
    </source>
</reference>
<keyword evidence="3" id="KW-0812">Transmembrane</keyword>
<feature type="coiled-coil region" evidence="2">
    <location>
        <begin position="48"/>
        <end position="89"/>
    </location>
</feature>
<comment type="caution">
    <text evidence="4">The sequence shown here is derived from an EMBL/GenBank/DDBJ whole genome shotgun (WGS) entry which is preliminary data.</text>
</comment>
<proteinExistence type="inferred from homology"/>
<evidence type="ECO:0000256" key="1">
    <source>
        <dbReference type="ARBA" id="ARBA00009108"/>
    </source>
</evidence>
<dbReference type="AlphaFoldDB" id="A0A2T0B4D9"/>
<evidence type="ECO:0000313" key="5">
    <source>
        <dbReference type="Proteomes" id="UP000239706"/>
    </source>
</evidence>
<keyword evidence="5" id="KW-1185">Reference proteome</keyword>
<dbReference type="Proteomes" id="UP000239706">
    <property type="component" value="Unassembled WGS sequence"/>
</dbReference>
<feature type="transmembrane region" description="Helical" evidence="3">
    <location>
        <begin position="6"/>
        <end position="27"/>
    </location>
</feature>
<dbReference type="InterPro" id="IPR010273">
    <property type="entry name" value="DUF881"/>
</dbReference>
<keyword evidence="2" id="KW-0175">Coiled coil</keyword>
<organism evidence="4 5">
    <name type="scientific">Clostridium liquoris</name>
    <dbReference type="NCBI Taxonomy" id="1289519"/>
    <lineage>
        <taxon>Bacteria</taxon>
        <taxon>Bacillati</taxon>
        <taxon>Bacillota</taxon>
        <taxon>Clostridia</taxon>
        <taxon>Eubacteriales</taxon>
        <taxon>Clostridiaceae</taxon>
        <taxon>Clostridium</taxon>
    </lineage>
</organism>
<dbReference type="PANTHER" id="PTHR37313:SF2">
    <property type="entry name" value="UPF0749 PROTEIN YLXX"/>
    <property type="match status" value="1"/>
</dbReference>
<keyword evidence="3" id="KW-1133">Transmembrane helix</keyword>
<name>A0A2T0B4D9_9CLOT</name>
<dbReference type="EMBL" id="PVXO01000036">
    <property type="protein sequence ID" value="PRR78756.1"/>
    <property type="molecule type" value="Genomic_DNA"/>
</dbReference>
<dbReference type="RefSeq" id="WP_106063455.1">
    <property type="nucleotide sequence ID" value="NZ_PVXO01000036.1"/>
</dbReference>
<evidence type="ECO:0000256" key="3">
    <source>
        <dbReference type="SAM" id="Phobius"/>
    </source>
</evidence>
<sequence>MRNNEANVFVFIASIIIGILIAMNISFTRENKTMFLSSKQYQDAYSYRNELLNDISNLSDEYTKYSNKLHKYENNAKNKKKIIEEINSEIMDNKKIIGYTDLQGPGIKITLQDASMEFVQDPFEYELRLIHNTDMIQVINDLLNAGAEAISINGLRVVSSTGVYCNGAFLRINGIQVCAPFYVNAIGNKDTLKNYMLADENHLKSLMLRNIIVDVEEDDNIKIPAFSGDIENKYIKSENK</sequence>
<keyword evidence="3" id="KW-0472">Membrane</keyword>
<accession>A0A2T0B4D9</accession>
<evidence type="ECO:0000313" key="4">
    <source>
        <dbReference type="EMBL" id="PRR78756.1"/>
    </source>
</evidence>
<dbReference type="OrthoDB" id="9776196at2"/>
<protein>
    <recommendedName>
        <fullName evidence="6">Division initiation protein</fullName>
    </recommendedName>
</protein>
<comment type="similarity">
    <text evidence="1">Belongs to the UPF0749 family.</text>
</comment>
<evidence type="ECO:0000256" key="2">
    <source>
        <dbReference type="SAM" id="Coils"/>
    </source>
</evidence>
<dbReference type="PANTHER" id="PTHR37313">
    <property type="entry name" value="UPF0749 PROTEIN RV1825"/>
    <property type="match status" value="1"/>
</dbReference>
<evidence type="ECO:0008006" key="6">
    <source>
        <dbReference type="Google" id="ProtNLM"/>
    </source>
</evidence>
<gene>
    <name evidence="4" type="ORF">CLLI_13380</name>
</gene>
<dbReference type="Pfam" id="PF05949">
    <property type="entry name" value="DUF881"/>
    <property type="match status" value="1"/>
</dbReference>
<dbReference type="Gene3D" id="3.30.70.1880">
    <property type="entry name" value="Protein of unknown function DUF881"/>
    <property type="match status" value="1"/>
</dbReference>